<evidence type="ECO:0000256" key="1">
    <source>
        <dbReference type="ARBA" id="ARBA00022763"/>
    </source>
</evidence>
<feature type="domain" description="Uracil-DNA glycosylase-like" evidence="5">
    <location>
        <begin position="76"/>
        <end position="242"/>
    </location>
</feature>
<feature type="region of interest" description="Disordered" evidence="4">
    <location>
        <begin position="26"/>
        <end position="62"/>
    </location>
</feature>
<dbReference type="PANTHER" id="PTHR12159:SF9">
    <property type="entry name" value="G_T MISMATCH-SPECIFIC THYMINE DNA GLYCOSYLASE"/>
    <property type="match status" value="1"/>
</dbReference>
<comment type="caution">
    <text evidence="6">The sequence shown here is derived from an EMBL/GenBank/DDBJ whole genome shotgun (WGS) entry which is preliminary data.</text>
</comment>
<keyword evidence="6" id="KW-0326">Glycosidase</keyword>
<keyword evidence="3" id="KW-0234">DNA repair</keyword>
<gene>
    <name evidence="6" type="primary">thp1</name>
    <name evidence="6" type="ORF">K7432_012942</name>
</gene>
<proteinExistence type="predicted"/>
<keyword evidence="2 6" id="KW-0378">Hydrolase</keyword>
<evidence type="ECO:0000256" key="4">
    <source>
        <dbReference type="SAM" id="MobiDB-lite"/>
    </source>
</evidence>
<dbReference type="GO" id="GO:0141016">
    <property type="term" value="F:G/T mismatch-specific thymine-DNA glycosylase activity"/>
    <property type="evidence" value="ECO:0007669"/>
    <property type="project" value="UniProtKB-EC"/>
</dbReference>
<dbReference type="InterPro" id="IPR005122">
    <property type="entry name" value="Uracil-DNA_glycosylase-like"/>
</dbReference>
<accession>A0ABR2VRH4</accession>
<dbReference type="InterPro" id="IPR036895">
    <property type="entry name" value="Uracil-DNA_glycosylase-like_sf"/>
</dbReference>
<name>A0ABR2VRH4_9FUNG</name>
<keyword evidence="7" id="KW-1185">Reference proteome</keyword>
<dbReference type="SUPFAM" id="SSF52141">
    <property type="entry name" value="Uracil-DNA glycosylase-like"/>
    <property type="match status" value="1"/>
</dbReference>
<dbReference type="InterPro" id="IPR015637">
    <property type="entry name" value="MUG/TDG"/>
</dbReference>
<evidence type="ECO:0000256" key="3">
    <source>
        <dbReference type="ARBA" id="ARBA00023204"/>
    </source>
</evidence>
<dbReference type="CDD" id="cd10028">
    <property type="entry name" value="UDG-F2_TDG_MUG"/>
    <property type="match status" value="1"/>
</dbReference>
<sequence length="265" mass="30035">MMSSPSNFKNFLQKYAYKTEPENITINRPITKKKSTKLESNKSTEESPPKKAKTSSKSYTPPEVYAHLNPLKDIIAEDLDILFIGINPGVKSASSGHHFAGPNNAFWPGLYKSGLLKEPLTFNEDETLPSRYNYGITNLAQRPSRSSSELSKDEMQKAVPELLEKIKKNYPKVVCFIGKGIFEIFSGRKCTELGLQPEKICCNFIDSENNLRSREIIVFAMPSTSARTSTYQFRHKLEYFIKLKEILESEKISFQEPSSGSRELS</sequence>
<dbReference type="PANTHER" id="PTHR12159">
    <property type="entry name" value="G/T AND G/U MISMATCH-SPECIFIC DNA GLYCOSYLASE"/>
    <property type="match status" value="1"/>
</dbReference>
<dbReference type="EC" id="3.2.2.29" evidence="6"/>
<evidence type="ECO:0000256" key="2">
    <source>
        <dbReference type="ARBA" id="ARBA00022801"/>
    </source>
</evidence>
<reference evidence="6 7" key="1">
    <citation type="submission" date="2023-04" db="EMBL/GenBank/DDBJ databases">
        <title>Genome of Basidiobolus ranarum AG-B5.</title>
        <authorList>
            <person name="Stajich J.E."/>
            <person name="Carter-House D."/>
            <person name="Gryganskyi A."/>
        </authorList>
    </citation>
    <scope>NUCLEOTIDE SEQUENCE [LARGE SCALE GENOMIC DNA]</scope>
    <source>
        <strain evidence="6 7">AG-B5</strain>
    </source>
</reference>
<organism evidence="6 7">
    <name type="scientific">Basidiobolus ranarum</name>
    <dbReference type="NCBI Taxonomy" id="34480"/>
    <lineage>
        <taxon>Eukaryota</taxon>
        <taxon>Fungi</taxon>
        <taxon>Fungi incertae sedis</taxon>
        <taxon>Zoopagomycota</taxon>
        <taxon>Entomophthoromycotina</taxon>
        <taxon>Basidiobolomycetes</taxon>
        <taxon>Basidiobolales</taxon>
        <taxon>Basidiobolaceae</taxon>
        <taxon>Basidiobolus</taxon>
    </lineage>
</organism>
<dbReference type="Proteomes" id="UP001479436">
    <property type="component" value="Unassembled WGS sequence"/>
</dbReference>
<feature type="compositionally biased region" description="Basic and acidic residues" evidence="4">
    <location>
        <begin position="36"/>
        <end position="49"/>
    </location>
</feature>
<dbReference type="Pfam" id="PF03167">
    <property type="entry name" value="UDG"/>
    <property type="match status" value="1"/>
</dbReference>
<evidence type="ECO:0000313" key="7">
    <source>
        <dbReference type="Proteomes" id="UP001479436"/>
    </source>
</evidence>
<keyword evidence="1" id="KW-0227">DNA damage</keyword>
<dbReference type="Gene3D" id="3.40.470.10">
    <property type="entry name" value="Uracil-DNA glycosylase-like domain"/>
    <property type="match status" value="1"/>
</dbReference>
<dbReference type="EMBL" id="JASJQH010008072">
    <property type="protein sequence ID" value="KAK9695471.1"/>
    <property type="molecule type" value="Genomic_DNA"/>
</dbReference>
<evidence type="ECO:0000259" key="5">
    <source>
        <dbReference type="Pfam" id="PF03167"/>
    </source>
</evidence>
<protein>
    <submittedName>
        <fullName evidence="6">Uracil DNA N-glycosylase Thp1</fullName>
        <ecNumber evidence="6">3.2.2.29</ecNumber>
    </submittedName>
</protein>
<evidence type="ECO:0000313" key="6">
    <source>
        <dbReference type="EMBL" id="KAK9695471.1"/>
    </source>
</evidence>